<accession>A0A117M0X0</accession>
<comment type="caution">
    <text evidence="1">The sequence shown here is derived from an EMBL/GenBank/DDBJ whole genome shotgun (WGS) entry which is preliminary data.</text>
</comment>
<dbReference type="EMBL" id="LGGP01000393">
    <property type="protein sequence ID" value="KUK78281.1"/>
    <property type="molecule type" value="Genomic_DNA"/>
</dbReference>
<sequence>MRDKFEESEWVRLIETMKKLRSPGGCEWDIEQTHR</sequence>
<name>A0A117M0X0_9BACT</name>
<evidence type="ECO:0000313" key="1">
    <source>
        <dbReference type="EMBL" id="KUK78281.1"/>
    </source>
</evidence>
<feature type="non-terminal residue" evidence="1">
    <location>
        <position position="35"/>
    </location>
</feature>
<proteinExistence type="predicted"/>
<dbReference type="AlphaFoldDB" id="A0A117M0X0"/>
<evidence type="ECO:0000313" key="2">
    <source>
        <dbReference type="Proteomes" id="UP000054092"/>
    </source>
</evidence>
<reference evidence="2" key="1">
    <citation type="journal article" date="2015" name="MBio">
        <title>Genome-Resolved Metagenomic Analysis Reveals Roles for Candidate Phyla and Other Microbial Community Members in Biogeochemical Transformations in Oil Reservoirs.</title>
        <authorList>
            <person name="Hu P."/>
            <person name="Tom L."/>
            <person name="Singh A."/>
            <person name="Thomas B.C."/>
            <person name="Baker B.J."/>
            <person name="Piceno Y.M."/>
            <person name="Andersen G.L."/>
            <person name="Banfield J.F."/>
        </authorList>
    </citation>
    <scope>NUCLEOTIDE SEQUENCE [LARGE SCALE GENOMIC DNA]</scope>
</reference>
<protein>
    <submittedName>
        <fullName evidence="1">MazG family protein</fullName>
    </submittedName>
</protein>
<dbReference type="Proteomes" id="UP000054092">
    <property type="component" value="Unassembled WGS sequence"/>
</dbReference>
<gene>
    <name evidence="1" type="ORF">XD94_1774</name>
</gene>
<organism evidence="1 2">
    <name type="scientific">Mesotoga prima</name>
    <dbReference type="NCBI Taxonomy" id="1184387"/>
    <lineage>
        <taxon>Bacteria</taxon>
        <taxon>Thermotogati</taxon>
        <taxon>Thermotogota</taxon>
        <taxon>Thermotogae</taxon>
        <taxon>Kosmotogales</taxon>
        <taxon>Kosmotogaceae</taxon>
        <taxon>Mesotoga</taxon>
    </lineage>
</organism>